<evidence type="ECO:0000256" key="1">
    <source>
        <dbReference type="ARBA" id="ARBA00004229"/>
    </source>
</evidence>
<dbReference type="Gene3D" id="1.20.120.140">
    <property type="entry name" value="Signal recognition particle SRP54, nucleotide-binding domain"/>
    <property type="match status" value="1"/>
</dbReference>
<dbReference type="EMBL" id="JH993040">
    <property type="protein sequence ID" value="EKX39380.1"/>
    <property type="molecule type" value="Genomic_DNA"/>
</dbReference>
<dbReference type="SMART" id="SM00962">
    <property type="entry name" value="SRP54"/>
    <property type="match status" value="1"/>
</dbReference>
<dbReference type="GO" id="GO:0006614">
    <property type="term" value="P:SRP-dependent cotranslational protein targeting to membrane"/>
    <property type="evidence" value="ECO:0007669"/>
    <property type="project" value="InterPro"/>
</dbReference>
<evidence type="ECO:0000256" key="5">
    <source>
        <dbReference type="ARBA" id="ARBA00023134"/>
    </source>
</evidence>
<dbReference type="eggNOG" id="KOG0781">
    <property type="taxonomic scope" value="Eukaryota"/>
</dbReference>
<evidence type="ECO:0000256" key="3">
    <source>
        <dbReference type="ARBA" id="ARBA00011870"/>
    </source>
</evidence>
<dbReference type="InterPro" id="IPR036225">
    <property type="entry name" value="SRP/SRP_N"/>
</dbReference>
<dbReference type="SUPFAM" id="SSF47364">
    <property type="entry name" value="Domain of the SRP/SRP receptor G-proteins"/>
    <property type="match status" value="1"/>
</dbReference>
<sequence length="258" mass="27992">MLVEKNVAVECAEKLCASVANGLEGKQVSGYNAVKNAVKTAMEDGLMRILTPKQSMDILRQVKVAQNEKRPYVVVFVGVNGVGKSTSLSKVCFWLKSQKLKVLLAACDTFRSGAVEQLKTHAARLEVPVFEKGYNKDAASIAMDAVKYAGQNGFDVVLVDTAGRMQDNEPLMRALSKLVNLNNPDLVQALKETAYGQGPPRLIDGIMLTKFDTIDDKVGAAVSMTYVTGQPVLLVGVGQTYTDLKKLNAKNIVKLLLR</sequence>
<dbReference type="PANTHER" id="PTHR43134:SF1">
    <property type="entry name" value="SIGNAL RECOGNITION PARTICLE RECEPTOR SUBUNIT ALPHA"/>
    <property type="match status" value="1"/>
</dbReference>
<dbReference type="GO" id="GO:0005525">
    <property type="term" value="F:GTP binding"/>
    <property type="evidence" value="ECO:0007669"/>
    <property type="project" value="UniProtKB-KW"/>
</dbReference>
<evidence type="ECO:0000256" key="6">
    <source>
        <dbReference type="ARBA" id="ARBA00023136"/>
    </source>
</evidence>
<dbReference type="Pfam" id="PF00448">
    <property type="entry name" value="SRP54"/>
    <property type="match status" value="1"/>
</dbReference>
<dbReference type="AlphaFoldDB" id="L1IU67"/>
<evidence type="ECO:0000313" key="14">
    <source>
        <dbReference type="Proteomes" id="UP000011087"/>
    </source>
</evidence>
<organism evidence="12">
    <name type="scientific">Guillardia theta (strain CCMP2712)</name>
    <name type="common">Cryptophyte</name>
    <dbReference type="NCBI Taxonomy" id="905079"/>
    <lineage>
        <taxon>Eukaryota</taxon>
        <taxon>Cryptophyceae</taxon>
        <taxon>Pyrenomonadales</taxon>
        <taxon>Geminigeraceae</taxon>
        <taxon>Guillardia</taxon>
    </lineage>
</organism>
<dbReference type="Proteomes" id="UP000011087">
    <property type="component" value="Unassembled WGS sequence"/>
</dbReference>
<evidence type="ECO:0000259" key="11">
    <source>
        <dbReference type="PROSITE" id="PS00300"/>
    </source>
</evidence>
<dbReference type="EnsemblProtists" id="EKX39380">
    <property type="protein sequence ID" value="EKX39380"/>
    <property type="gene ID" value="GUITHDRAFT_160017"/>
</dbReference>
<evidence type="ECO:0000256" key="8">
    <source>
        <dbReference type="ARBA" id="ARBA00029433"/>
    </source>
</evidence>
<evidence type="ECO:0000256" key="4">
    <source>
        <dbReference type="ARBA" id="ARBA00022741"/>
    </source>
</evidence>
<comment type="similarity">
    <text evidence="2">Belongs to the GTP-binding SRP family.</text>
</comment>
<dbReference type="SUPFAM" id="SSF52540">
    <property type="entry name" value="P-loop containing nucleoside triphosphate hydrolases"/>
    <property type="match status" value="1"/>
</dbReference>
<evidence type="ECO:0000256" key="7">
    <source>
        <dbReference type="ARBA" id="ARBA00023170"/>
    </source>
</evidence>
<dbReference type="InterPro" id="IPR000897">
    <property type="entry name" value="SRP54_GTPase_dom"/>
</dbReference>
<dbReference type="SMART" id="SM00382">
    <property type="entry name" value="AAA"/>
    <property type="match status" value="1"/>
</dbReference>
<evidence type="ECO:0000313" key="12">
    <source>
        <dbReference type="EMBL" id="EKX39380.1"/>
    </source>
</evidence>
<evidence type="ECO:0000256" key="2">
    <source>
        <dbReference type="ARBA" id="ARBA00008531"/>
    </source>
</evidence>
<reference evidence="13" key="3">
    <citation type="submission" date="2016-03" db="UniProtKB">
        <authorList>
            <consortium name="EnsemblProtists"/>
        </authorList>
    </citation>
    <scope>IDENTIFICATION</scope>
</reference>
<dbReference type="InterPro" id="IPR042101">
    <property type="entry name" value="SRP54_N_sf"/>
</dbReference>
<dbReference type="OrthoDB" id="1727884at2759"/>
<evidence type="ECO:0000256" key="10">
    <source>
        <dbReference type="ARBA" id="ARBA00081194"/>
    </source>
</evidence>
<dbReference type="RefSeq" id="XP_005826360.1">
    <property type="nucleotide sequence ID" value="XM_005826303.1"/>
</dbReference>
<dbReference type="PROSITE" id="PS00300">
    <property type="entry name" value="SRP54"/>
    <property type="match status" value="1"/>
</dbReference>
<dbReference type="STRING" id="905079.L1IU67"/>
<dbReference type="InterPro" id="IPR003593">
    <property type="entry name" value="AAA+_ATPase"/>
</dbReference>
<dbReference type="PaxDb" id="55529-EKX39380"/>
<keyword evidence="7" id="KW-0675">Receptor</keyword>
<comment type="subcellular location">
    <subcellularLocation>
        <location evidence="8">Endomembrane system</location>
        <topology evidence="8">Peripheral membrane protein</topology>
        <orientation evidence="8">Cytoplasmic side</orientation>
    </subcellularLocation>
    <subcellularLocation>
        <location evidence="1">Plastid</location>
        <location evidence="1">Chloroplast</location>
    </subcellularLocation>
</comment>
<protein>
    <recommendedName>
        <fullName evidence="9">Signal recognition particle receptor subunit alpha homolog</fullName>
    </recommendedName>
    <alternativeName>
        <fullName evidence="10">Docking protein alpha</fullName>
    </alternativeName>
</protein>
<reference evidence="12 14" key="1">
    <citation type="journal article" date="2012" name="Nature">
        <title>Algal genomes reveal evolutionary mosaicism and the fate of nucleomorphs.</title>
        <authorList>
            <consortium name="DOE Joint Genome Institute"/>
            <person name="Curtis B.A."/>
            <person name="Tanifuji G."/>
            <person name="Burki F."/>
            <person name="Gruber A."/>
            <person name="Irimia M."/>
            <person name="Maruyama S."/>
            <person name="Arias M.C."/>
            <person name="Ball S.G."/>
            <person name="Gile G.H."/>
            <person name="Hirakawa Y."/>
            <person name="Hopkins J.F."/>
            <person name="Kuo A."/>
            <person name="Rensing S.A."/>
            <person name="Schmutz J."/>
            <person name="Symeonidi A."/>
            <person name="Elias M."/>
            <person name="Eveleigh R.J."/>
            <person name="Herman E.K."/>
            <person name="Klute M.J."/>
            <person name="Nakayama T."/>
            <person name="Obornik M."/>
            <person name="Reyes-Prieto A."/>
            <person name="Armbrust E.V."/>
            <person name="Aves S.J."/>
            <person name="Beiko R.G."/>
            <person name="Coutinho P."/>
            <person name="Dacks J.B."/>
            <person name="Durnford D.G."/>
            <person name="Fast N.M."/>
            <person name="Green B.R."/>
            <person name="Grisdale C.J."/>
            <person name="Hempel F."/>
            <person name="Henrissat B."/>
            <person name="Hoppner M.P."/>
            <person name="Ishida K."/>
            <person name="Kim E."/>
            <person name="Koreny L."/>
            <person name="Kroth P.G."/>
            <person name="Liu Y."/>
            <person name="Malik S.B."/>
            <person name="Maier U.G."/>
            <person name="McRose D."/>
            <person name="Mock T."/>
            <person name="Neilson J.A."/>
            <person name="Onodera N.T."/>
            <person name="Poole A.M."/>
            <person name="Pritham E.J."/>
            <person name="Richards T.A."/>
            <person name="Rocap G."/>
            <person name="Roy S.W."/>
            <person name="Sarai C."/>
            <person name="Schaack S."/>
            <person name="Shirato S."/>
            <person name="Slamovits C.H."/>
            <person name="Spencer D.F."/>
            <person name="Suzuki S."/>
            <person name="Worden A.Z."/>
            <person name="Zauner S."/>
            <person name="Barry K."/>
            <person name="Bell C."/>
            <person name="Bharti A.K."/>
            <person name="Crow J.A."/>
            <person name="Grimwood J."/>
            <person name="Kramer R."/>
            <person name="Lindquist E."/>
            <person name="Lucas S."/>
            <person name="Salamov A."/>
            <person name="McFadden G.I."/>
            <person name="Lane C.E."/>
            <person name="Keeling P.J."/>
            <person name="Gray M.W."/>
            <person name="Grigoriev I.V."/>
            <person name="Archibald J.M."/>
        </authorList>
    </citation>
    <scope>NUCLEOTIDE SEQUENCE</scope>
    <source>
        <strain evidence="12 14">CCMP2712</strain>
    </source>
</reference>
<dbReference type="GO" id="GO:0003924">
    <property type="term" value="F:GTPase activity"/>
    <property type="evidence" value="ECO:0007669"/>
    <property type="project" value="TreeGrafter"/>
</dbReference>
<keyword evidence="6" id="KW-0472">Membrane</keyword>
<feature type="domain" description="SRP54-type proteins GTP-binding" evidence="11">
    <location>
        <begin position="231"/>
        <end position="244"/>
    </location>
</feature>
<dbReference type="GO" id="GO:0005789">
    <property type="term" value="C:endoplasmic reticulum membrane"/>
    <property type="evidence" value="ECO:0007669"/>
    <property type="project" value="TreeGrafter"/>
</dbReference>
<dbReference type="GO" id="GO:0005047">
    <property type="term" value="F:signal recognition particle binding"/>
    <property type="evidence" value="ECO:0007669"/>
    <property type="project" value="TreeGrafter"/>
</dbReference>
<proteinExistence type="inferred from homology"/>
<evidence type="ECO:0000256" key="9">
    <source>
        <dbReference type="ARBA" id="ARBA00071429"/>
    </source>
</evidence>
<dbReference type="GeneID" id="17296153"/>
<dbReference type="PANTHER" id="PTHR43134">
    <property type="entry name" value="SIGNAL RECOGNITION PARTICLE RECEPTOR SUBUNIT ALPHA"/>
    <property type="match status" value="1"/>
</dbReference>
<dbReference type="Gene3D" id="3.40.50.300">
    <property type="entry name" value="P-loop containing nucleotide triphosphate hydrolases"/>
    <property type="match status" value="1"/>
</dbReference>
<gene>
    <name evidence="12" type="ORF">GUITHDRAFT_160017</name>
</gene>
<accession>L1IU67</accession>
<dbReference type="OMA" id="HRTIKKF"/>
<dbReference type="InterPro" id="IPR027417">
    <property type="entry name" value="P-loop_NTPase"/>
</dbReference>
<keyword evidence="4" id="KW-0547">Nucleotide-binding</keyword>
<dbReference type="KEGG" id="gtt:GUITHDRAFT_160017"/>
<evidence type="ECO:0000313" key="13">
    <source>
        <dbReference type="EnsemblProtists" id="EKX39380"/>
    </source>
</evidence>
<dbReference type="FunFam" id="3.40.50.300:FF:000566">
    <property type="entry name" value="Signal recognition particle receptor subunit alpha"/>
    <property type="match status" value="1"/>
</dbReference>
<dbReference type="GO" id="GO:0009507">
    <property type="term" value="C:chloroplast"/>
    <property type="evidence" value="ECO:0007669"/>
    <property type="project" value="UniProtKB-SubCell"/>
</dbReference>
<keyword evidence="5" id="KW-0342">GTP-binding</keyword>
<name>L1IU67_GUITC</name>
<comment type="subunit">
    <text evidence="3">Heterodimer of an alpha and a beta chain.</text>
</comment>
<keyword evidence="14" id="KW-1185">Reference proteome</keyword>
<reference evidence="14" key="2">
    <citation type="submission" date="2012-11" db="EMBL/GenBank/DDBJ databases">
        <authorList>
            <person name="Kuo A."/>
            <person name="Curtis B.A."/>
            <person name="Tanifuji G."/>
            <person name="Burki F."/>
            <person name="Gruber A."/>
            <person name="Irimia M."/>
            <person name="Maruyama S."/>
            <person name="Arias M.C."/>
            <person name="Ball S.G."/>
            <person name="Gile G.H."/>
            <person name="Hirakawa Y."/>
            <person name="Hopkins J.F."/>
            <person name="Rensing S.A."/>
            <person name="Schmutz J."/>
            <person name="Symeonidi A."/>
            <person name="Elias M."/>
            <person name="Eveleigh R.J."/>
            <person name="Herman E.K."/>
            <person name="Klute M.J."/>
            <person name="Nakayama T."/>
            <person name="Obornik M."/>
            <person name="Reyes-Prieto A."/>
            <person name="Armbrust E.V."/>
            <person name="Aves S.J."/>
            <person name="Beiko R.G."/>
            <person name="Coutinho P."/>
            <person name="Dacks J.B."/>
            <person name="Durnford D.G."/>
            <person name="Fast N.M."/>
            <person name="Green B.R."/>
            <person name="Grisdale C."/>
            <person name="Hempe F."/>
            <person name="Henrissat B."/>
            <person name="Hoppner M.P."/>
            <person name="Ishida K.-I."/>
            <person name="Kim E."/>
            <person name="Koreny L."/>
            <person name="Kroth P.G."/>
            <person name="Liu Y."/>
            <person name="Malik S.-B."/>
            <person name="Maier U.G."/>
            <person name="McRose D."/>
            <person name="Mock T."/>
            <person name="Neilson J.A."/>
            <person name="Onodera N.T."/>
            <person name="Poole A.M."/>
            <person name="Pritham E.J."/>
            <person name="Richards T.A."/>
            <person name="Rocap G."/>
            <person name="Roy S.W."/>
            <person name="Sarai C."/>
            <person name="Schaack S."/>
            <person name="Shirato S."/>
            <person name="Slamovits C.H."/>
            <person name="Spencer D.F."/>
            <person name="Suzuki S."/>
            <person name="Worden A.Z."/>
            <person name="Zauner S."/>
            <person name="Barry K."/>
            <person name="Bell C."/>
            <person name="Bharti A.K."/>
            <person name="Crow J.A."/>
            <person name="Grimwood J."/>
            <person name="Kramer R."/>
            <person name="Lindquist E."/>
            <person name="Lucas S."/>
            <person name="Salamov A."/>
            <person name="McFadden G.I."/>
            <person name="Lane C.E."/>
            <person name="Keeling P.J."/>
            <person name="Gray M.W."/>
            <person name="Grigoriev I.V."/>
            <person name="Archibald J.M."/>
        </authorList>
    </citation>
    <scope>NUCLEOTIDE SEQUENCE</scope>
    <source>
        <strain evidence="14">CCMP2712</strain>
    </source>
</reference>
<dbReference type="HOGENOM" id="CLU_009301_3_4_1"/>